<gene>
    <name evidence="1" type="ORF">CWO92_16705</name>
</gene>
<evidence type="ECO:0000313" key="2">
    <source>
        <dbReference type="Proteomes" id="UP000233440"/>
    </source>
</evidence>
<reference evidence="1 2" key="1">
    <citation type="submission" date="2017-11" db="EMBL/GenBank/DDBJ databases">
        <title>Bacillus camelliae sp. nov., isolated from pu'er tea.</title>
        <authorList>
            <person name="Niu L."/>
        </authorList>
    </citation>
    <scope>NUCLEOTIDE SEQUENCE [LARGE SCALE GENOMIC DNA]</scope>
    <source>
        <strain evidence="1 2">7578-1</strain>
    </source>
</reference>
<evidence type="ECO:0000313" key="1">
    <source>
        <dbReference type="EMBL" id="PKR83897.1"/>
    </source>
</evidence>
<keyword evidence="2" id="KW-1185">Reference proteome</keyword>
<proteinExistence type="predicted"/>
<protein>
    <submittedName>
        <fullName evidence="1">Uncharacterized protein</fullName>
    </submittedName>
</protein>
<dbReference type="EMBL" id="PIQO01000014">
    <property type="protein sequence ID" value="PKR83897.1"/>
    <property type="molecule type" value="Genomic_DNA"/>
</dbReference>
<dbReference type="AlphaFoldDB" id="A0A2N3LH51"/>
<name>A0A2N3LH51_9BACI</name>
<accession>A0A2N3LH51</accession>
<sequence>MNNGINIAYILETESYIEERKNEMPRNVYEFIKQVCQDERKYLDLVKQWGERKGALKVPAPKGI</sequence>
<dbReference type="Proteomes" id="UP000233440">
    <property type="component" value="Unassembled WGS sequence"/>
</dbReference>
<organism evidence="1 2">
    <name type="scientific">Heyndrickxia camelliae</name>
    <dbReference type="NCBI Taxonomy" id="1707093"/>
    <lineage>
        <taxon>Bacteria</taxon>
        <taxon>Bacillati</taxon>
        <taxon>Bacillota</taxon>
        <taxon>Bacilli</taxon>
        <taxon>Bacillales</taxon>
        <taxon>Bacillaceae</taxon>
        <taxon>Heyndrickxia</taxon>
    </lineage>
</organism>
<dbReference type="RefSeq" id="WP_101355350.1">
    <property type="nucleotide sequence ID" value="NZ_PIQO01000014.1"/>
</dbReference>
<comment type="caution">
    <text evidence="1">The sequence shown here is derived from an EMBL/GenBank/DDBJ whole genome shotgun (WGS) entry which is preliminary data.</text>
</comment>